<dbReference type="SUPFAM" id="SSF53335">
    <property type="entry name" value="S-adenosyl-L-methionine-dependent methyltransferases"/>
    <property type="match status" value="1"/>
</dbReference>
<evidence type="ECO:0000313" key="5">
    <source>
        <dbReference type="EMBL" id="UOQ72062.1"/>
    </source>
</evidence>
<dbReference type="InterPro" id="IPR029063">
    <property type="entry name" value="SAM-dependent_MTases_sf"/>
</dbReference>
<organism evidence="5 6">
    <name type="scientific">Hymenobacter cellulosilyticus</name>
    <dbReference type="NCBI Taxonomy" id="2932248"/>
    <lineage>
        <taxon>Bacteria</taxon>
        <taxon>Pseudomonadati</taxon>
        <taxon>Bacteroidota</taxon>
        <taxon>Cytophagia</taxon>
        <taxon>Cytophagales</taxon>
        <taxon>Hymenobacteraceae</taxon>
        <taxon>Hymenobacter</taxon>
    </lineage>
</organism>
<feature type="domain" description="Methyltransferase type 11" evidence="4">
    <location>
        <begin position="9"/>
        <end position="82"/>
    </location>
</feature>
<evidence type="ECO:0000313" key="6">
    <source>
        <dbReference type="Proteomes" id="UP000831796"/>
    </source>
</evidence>
<dbReference type="InterPro" id="IPR023576">
    <property type="entry name" value="UbiE/COQ5_MeTrFase_CS"/>
</dbReference>
<evidence type="ECO:0000256" key="3">
    <source>
        <dbReference type="ARBA" id="ARBA00022691"/>
    </source>
</evidence>
<sequence length="200" mass="22500">MPLRTVGGGLDVSTGMLAEARKRQQEQRLTNVTWLEGAAEQLPFPDASFSIVTCRVAPHHFDSVPQFLAEVHRVLRPGGRFLLADTSVPDNKPELNQWQNYVEKLRDPSHARNLEPREWQAALEMAGLQVEKIEEAAPDGAMQLNDWLEKAGCTGATADLVRQEFRQASAEAQREFQIRELPDADFTFVWQRVVAKAVKP</sequence>
<evidence type="ECO:0000256" key="2">
    <source>
        <dbReference type="ARBA" id="ARBA00022679"/>
    </source>
</evidence>
<dbReference type="EMBL" id="CP095046">
    <property type="protein sequence ID" value="UOQ72062.1"/>
    <property type="molecule type" value="Genomic_DNA"/>
</dbReference>
<dbReference type="CDD" id="cd02440">
    <property type="entry name" value="AdoMet_MTases"/>
    <property type="match status" value="1"/>
</dbReference>
<name>A0A8T9Q505_9BACT</name>
<evidence type="ECO:0000256" key="1">
    <source>
        <dbReference type="ARBA" id="ARBA00022603"/>
    </source>
</evidence>
<gene>
    <name evidence="5" type="ORF">MUN79_26390</name>
</gene>
<keyword evidence="3" id="KW-0949">S-adenosyl-L-methionine</keyword>
<keyword evidence="2" id="KW-0808">Transferase</keyword>
<dbReference type="Gene3D" id="3.40.50.150">
    <property type="entry name" value="Vaccinia Virus protein VP39"/>
    <property type="match status" value="1"/>
</dbReference>
<evidence type="ECO:0000259" key="4">
    <source>
        <dbReference type="Pfam" id="PF08241"/>
    </source>
</evidence>
<dbReference type="PANTHER" id="PTHR43591:SF24">
    <property type="entry name" value="2-METHOXY-6-POLYPRENYL-1,4-BENZOQUINOL METHYLASE, MITOCHONDRIAL"/>
    <property type="match status" value="1"/>
</dbReference>
<proteinExistence type="predicted"/>
<dbReference type="PANTHER" id="PTHR43591">
    <property type="entry name" value="METHYLTRANSFERASE"/>
    <property type="match status" value="1"/>
</dbReference>
<dbReference type="Proteomes" id="UP000831796">
    <property type="component" value="Chromosome"/>
</dbReference>
<reference evidence="5" key="1">
    <citation type="submission" date="2022-04" db="EMBL/GenBank/DDBJ databases">
        <title>Hymenobacter sp. isolated from the air.</title>
        <authorList>
            <person name="Won M."/>
            <person name="Lee C.-M."/>
            <person name="Woen H.-Y."/>
            <person name="Kwon S.-W."/>
        </authorList>
    </citation>
    <scope>NUCLEOTIDE SEQUENCE</scope>
    <source>
        <strain evidence="5">5116S-3</strain>
    </source>
</reference>
<accession>A0A8T9Q505</accession>
<keyword evidence="1 5" id="KW-0489">Methyltransferase</keyword>
<dbReference type="GO" id="GO:0008757">
    <property type="term" value="F:S-adenosylmethionine-dependent methyltransferase activity"/>
    <property type="evidence" value="ECO:0007669"/>
    <property type="project" value="InterPro"/>
</dbReference>
<dbReference type="Pfam" id="PF08241">
    <property type="entry name" value="Methyltransf_11"/>
    <property type="match status" value="1"/>
</dbReference>
<dbReference type="GO" id="GO:0032259">
    <property type="term" value="P:methylation"/>
    <property type="evidence" value="ECO:0007669"/>
    <property type="project" value="UniProtKB-KW"/>
</dbReference>
<dbReference type="RefSeq" id="WP_244675459.1">
    <property type="nucleotide sequence ID" value="NZ_CP095046.1"/>
</dbReference>
<protein>
    <submittedName>
        <fullName evidence="5">Methyltransferase domain-containing protein</fullName>
    </submittedName>
</protein>
<dbReference type="PROSITE" id="PS01184">
    <property type="entry name" value="UBIE_2"/>
    <property type="match status" value="1"/>
</dbReference>
<keyword evidence="6" id="KW-1185">Reference proteome</keyword>
<dbReference type="AlphaFoldDB" id="A0A8T9Q505"/>
<dbReference type="InterPro" id="IPR013216">
    <property type="entry name" value="Methyltransf_11"/>
</dbReference>
<dbReference type="KEGG" id="hcu:MUN79_26390"/>